<evidence type="ECO:0000313" key="2">
    <source>
        <dbReference type="Proteomes" id="UP001172386"/>
    </source>
</evidence>
<reference evidence="1" key="1">
    <citation type="submission" date="2022-10" db="EMBL/GenBank/DDBJ databases">
        <title>Culturing micro-colonial fungi from biological soil crusts in the Mojave desert and describing Neophaeococcomyces mojavensis, and introducing the new genera and species Taxawa tesnikishii.</title>
        <authorList>
            <person name="Kurbessoian T."/>
            <person name="Stajich J.E."/>
        </authorList>
    </citation>
    <scope>NUCLEOTIDE SEQUENCE</scope>
    <source>
        <strain evidence="1">JES_112</strain>
    </source>
</reference>
<sequence length="360" mass="40067">MASTTSYLNNLLKTDLTEFAETSNLTDYVGLRKAELAERLDDHLKRNATTYSKEPRLSEYYRRLGASSSSRSPIKRIAEKVSDVVKSDDDIAVNAPTTARKSRRKTRSPTDEETTDTEGPSAIASLIKTPVQEISRRTSILASNVPLPPSPAVVTDAIDAQTRRIRTSISHAYERTQIQEYSDSVRETLSSTVTINVLAILLEAFGLRTQLMPFKPVTSLPPTFFTSEPTKVYLPDLFVLLNTSFWAPFTLWLMTTLLLPAIASYFINLPLAQLPSHSPARRTSMKTNPHIMFDPFVFNITKGLVAYMVYALHFQFVEFFKNADIALVNTSVPGGYHGMLISSGIGAAVSLYEAVLKKHH</sequence>
<protein>
    <submittedName>
        <fullName evidence="1">Uncharacterized protein</fullName>
    </submittedName>
</protein>
<name>A0ACC3A9P3_9EURO</name>
<keyword evidence="2" id="KW-1185">Reference proteome</keyword>
<comment type="caution">
    <text evidence="1">The sequence shown here is derived from an EMBL/GenBank/DDBJ whole genome shotgun (WGS) entry which is preliminary data.</text>
</comment>
<evidence type="ECO:0000313" key="1">
    <source>
        <dbReference type="EMBL" id="KAJ9657856.1"/>
    </source>
</evidence>
<gene>
    <name evidence="1" type="ORF">H2198_004052</name>
</gene>
<accession>A0ACC3A9P3</accession>
<dbReference type="Proteomes" id="UP001172386">
    <property type="component" value="Unassembled WGS sequence"/>
</dbReference>
<organism evidence="1 2">
    <name type="scientific">Neophaeococcomyces mojaviensis</name>
    <dbReference type="NCBI Taxonomy" id="3383035"/>
    <lineage>
        <taxon>Eukaryota</taxon>
        <taxon>Fungi</taxon>
        <taxon>Dikarya</taxon>
        <taxon>Ascomycota</taxon>
        <taxon>Pezizomycotina</taxon>
        <taxon>Eurotiomycetes</taxon>
        <taxon>Chaetothyriomycetidae</taxon>
        <taxon>Chaetothyriales</taxon>
        <taxon>Chaetothyriales incertae sedis</taxon>
        <taxon>Neophaeococcomyces</taxon>
    </lineage>
</organism>
<dbReference type="EMBL" id="JAPDRQ010000058">
    <property type="protein sequence ID" value="KAJ9657856.1"/>
    <property type="molecule type" value="Genomic_DNA"/>
</dbReference>
<proteinExistence type="predicted"/>